<reference evidence="1 2" key="1">
    <citation type="journal article" date="2019" name="Int. J. Syst. Evol. Microbiol.">
        <title>The Draft Whole-Genome Sequence of the Antibiotic Producer Empedobacter haloabium ATCC 31962 Provides Indications for Its Taxonomic Reclassification.</title>
        <authorList>
            <person name="Miess H."/>
            <person name="Arlt P."/>
            <person name="Apel A.K."/>
            <person name="Weber T."/>
            <person name="Nieselt K."/>
            <person name="Hanssen F."/>
            <person name="Czemmel S."/>
            <person name="Nahnsen S."/>
            <person name="Gross H."/>
        </authorList>
    </citation>
    <scope>NUCLEOTIDE SEQUENCE [LARGE SCALE GENOMIC DNA]</scope>
    <source>
        <strain evidence="1 2">ATCC 31962</strain>
    </source>
</reference>
<dbReference type="Proteomes" id="UP000321323">
    <property type="component" value="Chromosome"/>
</dbReference>
<evidence type="ECO:0000313" key="2">
    <source>
        <dbReference type="Proteomes" id="UP000321323"/>
    </source>
</evidence>
<keyword evidence="2" id="KW-1185">Reference proteome</keyword>
<proteinExistence type="predicted"/>
<organism evidence="1 2">
    <name type="scientific">[Empedobacter] haloabium</name>
    <dbReference type="NCBI Taxonomy" id="592317"/>
    <lineage>
        <taxon>Bacteria</taxon>
        <taxon>Pseudomonadati</taxon>
        <taxon>Pseudomonadota</taxon>
        <taxon>Betaproteobacteria</taxon>
        <taxon>Burkholderiales</taxon>
        <taxon>Oxalobacteraceae</taxon>
        <taxon>Telluria group</taxon>
        <taxon>Telluria group incertae sedis</taxon>
    </lineage>
</organism>
<accession>A0ABZ1UTK9</accession>
<sequence>MFTSSIIIPQGDSAPPRAFAILESTLRSGYIIIKTMYVLAKAKAQHLFQVMD</sequence>
<protein>
    <submittedName>
        <fullName evidence="1">Uncharacterized protein</fullName>
    </submittedName>
</protein>
<dbReference type="EMBL" id="CP136508">
    <property type="protein sequence ID" value="WUR16028.1"/>
    <property type="molecule type" value="Genomic_DNA"/>
</dbReference>
<name>A0ABZ1UTK9_9BURK</name>
<gene>
    <name evidence="1" type="ORF">E7V67_013270</name>
</gene>
<evidence type="ECO:0000313" key="1">
    <source>
        <dbReference type="EMBL" id="WUR16028.1"/>
    </source>
</evidence>